<evidence type="ECO:0000313" key="1">
    <source>
        <dbReference type="EMBL" id="KAK9917818.1"/>
    </source>
</evidence>
<protein>
    <recommendedName>
        <fullName evidence="3">Tail assembly chaperone</fullName>
    </recommendedName>
</protein>
<accession>A0ABR2Z0V1</accession>
<name>A0ABR2Z0V1_9CHLO</name>
<evidence type="ECO:0000313" key="2">
    <source>
        <dbReference type="Proteomes" id="UP001491310"/>
    </source>
</evidence>
<reference evidence="1 2" key="1">
    <citation type="journal article" date="2024" name="Nat. Commun.">
        <title>Phylogenomics reveals the evolutionary origins of lichenization in chlorophyte algae.</title>
        <authorList>
            <person name="Puginier C."/>
            <person name="Libourel C."/>
            <person name="Otte J."/>
            <person name="Skaloud P."/>
            <person name="Haon M."/>
            <person name="Grisel S."/>
            <person name="Petersen M."/>
            <person name="Berrin J.G."/>
            <person name="Delaux P.M."/>
            <person name="Dal Grande F."/>
            <person name="Keller J."/>
        </authorList>
    </citation>
    <scope>NUCLEOTIDE SEQUENCE [LARGE SCALE GENOMIC DNA]</scope>
    <source>
        <strain evidence="1 2">SAG 216-7</strain>
    </source>
</reference>
<gene>
    <name evidence="1" type="ORF">WJX75_008595</name>
</gene>
<comment type="caution">
    <text evidence="1">The sequence shown here is derived from an EMBL/GenBank/DDBJ whole genome shotgun (WGS) entry which is preliminary data.</text>
</comment>
<proteinExistence type="predicted"/>
<dbReference type="EMBL" id="JALJOT010000002">
    <property type="protein sequence ID" value="KAK9917818.1"/>
    <property type="molecule type" value="Genomic_DNA"/>
</dbReference>
<dbReference type="Proteomes" id="UP001491310">
    <property type="component" value="Unassembled WGS sequence"/>
</dbReference>
<evidence type="ECO:0008006" key="3">
    <source>
        <dbReference type="Google" id="ProtNLM"/>
    </source>
</evidence>
<sequence length="130" mass="14879">MALKSADPIEVDIAERKMKLMMLTPVDLDPQPRTEAVVCVPPAELLQEPEFMARALWEGMAIMRPWDEIPAEVLAMEPQIVPNEATKDGTLNDEQKEILQEVQALVDIAEFMHYWSRRGCTLELESEYHD</sequence>
<keyword evidence="2" id="KW-1185">Reference proteome</keyword>
<organism evidence="1 2">
    <name type="scientific">Coccomyxa subellipsoidea</name>
    <dbReference type="NCBI Taxonomy" id="248742"/>
    <lineage>
        <taxon>Eukaryota</taxon>
        <taxon>Viridiplantae</taxon>
        <taxon>Chlorophyta</taxon>
        <taxon>core chlorophytes</taxon>
        <taxon>Trebouxiophyceae</taxon>
        <taxon>Trebouxiophyceae incertae sedis</taxon>
        <taxon>Coccomyxaceae</taxon>
        <taxon>Coccomyxa</taxon>
    </lineage>
</organism>